<keyword evidence="3" id="KW-0498">Mitosis</keyword>
<accession>A0ABP1DLP2</accession>
<comment type="subcellular location">
    <subcellularLocation>
        <location evidence="1">Nucleus</location>
    </subcellularLocation>
</comment>
<keyword evidence="2" id="KW-0132">Cell division</keyword>
<keyword evidence="8" id="KW-1185">Reference proteome</keyword>
<feature type="compositionally biased region" description="Basic and acidic residues" evidence="6">
    <location>
        <begin position="1117"/>
        <end position="1131"/>
    </location>
</feature>
<evidence type="ECO:0000256" key="5">
    <source>
        <dbReference type="ARBA" id="ARBA00023306"/>
    </source>
</evidence>
<dbReference type="Gene3D" id="1.25.10.10">
    <property type="entry name" value="Leucine-rich Repeat Variant"/>
    <property type="match status" value="1"/>
</dbReference>
<dbReference type="PANTHER" id="PTHR12663:SF0">
    <property type="entry name" value="PRECOCIOUS DISSOCIATION OF SISTERS 5, ISOFORM A"/>
    <property type="match status" value="1"/>
</dbReference>
<evidence type="ECO:0000313" key="8">
    <source>
        <dbReference type="Proteomes" id="UP001497453"/>
    </source>
</evidence>
<feature type="compositionally biased region" description="Basic residues" evidence="6">
    <location>
        <begin position="1147"/>
        <end position="1156"/>
    </location>
</feature>
<keyword evidence="4" id="KW-0539">Nucleus</keyword>
<dbReference type="Proteomes" id="UP001497453">
    <property type="component" value="Chromosome 5"/>
</dbReference>
<organism evidence="7 8">
    <name type="scientific">Somion occarium</name>
    <dbReference type="NCBI Taxonomy" id="3059160"/>
    <lineage>
        <taxon>Eukaryota</taxon>
        <taxon>Fungi</taxon>
        <taxon>Dikarya</taxon>
        <taxon>Basidiomycota</taxon>
        <taxon>Agaricomycotina</taxon>
        <taxon>Agaricomycetes</taxon>
        <taxon>Polyporales</taxon>
        <taxon>Cerrenaceae</taxon>
        <taxon>Somion</taxon>
    </lineage>
</organism>
<feature type="compositionally biased region" description="Basic residues" evidence="6">
    <location>
        <begin position="1210"/>
        <end position="1232"/>
    </location>
</feature>
<evidence type="ECO:0000256" key="2">
    <source>
        <dbReference type="ARBA" id="ARBA00022618"/>
    </source>
</evidence>
<evidence type="ECO:0000313" key="7">
    <source>
        <dbReference type="EMBL" id="CAL1708690.1"/>
    </source>
</evidence>
<dbReference type="CDD" id="cd19953">
    <property type="entry name" value="PDS5"/>
    <property type="match status" value="1"/>
</dbReference>
<feature type="compositionally biased region" description="Basic and acidic residues" evidence="6">
    <location>
        <begin position="1184"/>
        <end position="1193"/>
    </location>
</feature>
<feature type="region of interest" description="Disordered" evidence="6">
    <location>
        <begin position="1117"/>
        <end position="1239"/>
    </location>
</feature>
<dbReference type="InterPro" id="IPR039776">
    <property type="entry name" value="Pds5"/>
</dbReference>
<dbReference type="EMBL" id="OZ037948">
    <property type="protein sequence ID" value="CAL1708690.1"/>
    <property type="molecule type" value="Genomic_DNA"/>
</dbReference>
<evidence type="ECO:0000256" key="3">
    <source>
        <dbReference type="ARBA" id="ARBA00022776"/>
    </source>
</evidence>
<keyword evidence="5" id="KW-0131">Cell cycle</keyword>
<evidence type="ECO:0000256" key="4">
    <source>
        <dbReference type="ARBA" id="ARBA00023242"/>
    </source>
</evidence>
<dbReference type="PANTHER" id="PTHR12663">
    <property type="entry name" value="ANDROGEN INDUCED INHIBITOR OF PROLIFERATION AS3 / PDS5-RELATED"/>
    <property type="match status" value="1"/>
</dbReference>
<feature type="compositionally biased region" description="Acidic residues" evidence="6">
    <location>
        <begin position="1194"/>
        <end position="1203"/>
    </location>
</feature>
<sequence>MVAQTRTGGQASPKKLQFREKLVGKGLSTDALQKKLKALHKELSEMDQEHVDTKSLSSVRKELINNSILHHKDRGVKAYAACCLADLLRLYAPDAPYTQPELRDIFEFFFRQLSTGLKGSDSPYYNEYFHLLESLSTVKSVVLVCDLPSADTLMPEIFRNIFGIVRHDLARKIEIFMADILIALIDESQSLPDDVLSCLMSQFMEKNAGMDQPAYRLAVSVCRETTDKLQRHVCQYFTDLIVSHSENEDYEQIEKAHELIKQLNRSVPALLHNVVPQLEEELRVEDTQLRIMATQVLGEMFSDKGGADFVKKYPTTWNFWLHRKNDKASLVRLAFVEAVKGVLINLPDMREPIEDALGAKLLDPDEKVRAAVCKLYSQLDYETALHHVSAEQLKAVAGRGLDKKRSVQVEAMAAVGRLYSIAYPEIENNDPAAIQHFAWIPQAVLHNAMATPEVKAIAEQVLDEYILPLPQLASADEVAWTDKLLFIMKFLDENAINILLALSGIKTSRPTPYERFLQCCIENNGGVIDENEETITANLNASIKKLAATFPDAHKASDDFQTFAKANENRLYKLLKICMDPQTELKTLIKSFNEFLRRVEQSHSSILSTMTLFLRRSSLRIVNTSSIPTLIKRVHKGSDGNGAAHSQHSHVAHNAQTWLTFISKHYPALYKLHIGELSKGISDEKNARLVEVCLQAMAAVSAWDEKLAPADKKTTERLMRFVMGSNHRHAKFSARLLALSKNHEEVCAEVVESIAESLPEADADQRVAHIAVLSQLALRAPDAFELQSDVITAFLLKKVLMAGNAADPNAMDTDEEWLEDADLTPELRAKIFALKTCRNRCLAHASDENALDIAKPVLKMFTTLIQNSGSFTETAQDDPKIKSRLRLQAAVSLLHLACVHSFAQAISSHFLQLAIILQDPCYQIRMAFLVKLIALLSAQKLPHSYTVIPFLSVHDPEADVKTKAKAFISFAVRSMPKPLRLAAFEMNFVRILHLLAHHPDFAVTSDSLPDIAKYIEFFLELVASADNVSLLFHLAVKLKTVRDSESHAYSENLYAASELAQHLIRARAKQHNWTVESFPGKVKLPGDILRPLPNAEAAKEIVKTVYLPEETLSWLAEKAKPPKHDAKDKTKVPAKRKAASKTNGNAKRPRTKGKKRKTEESSDEESLPSDSEEDEAESDAGRSSVHEPPKSSDDEGEPEEAEPTEERLGRGARTRAKARIKQQAKRSSKSKTKAPASED</sequence>
<feature type="compositionally biased region" description="Acidic residues" evidence="6">
    <location>
        <begin position="1161"/>
        <end position="1178"/>
    </location>
</feature>
<protein>
    <submittedName>
        <fullName evidence="7">Uncharacterized protein</fullName>
    </submittedName>
</protein>
<proteinExistence type="predicted"/>
<name>A0ABP1DLP2_9APHY</name>
<evidence type="ECO:0000256" key="1">
    <source>
        <dbReference type="ARBA" id="ARBA00004123"/>
    </source>
</evidence>
<dbReference type="InterPro" id="IPR016024">
    <property type="entry name" value="ARM-type_fold"/>
</dbReference>
<reference evidence="8" key="1">
    <citation type="submission" date="2024-04" db="EMBL/GenBank/DDBJ databases">
        <authorList>
            <person name="Shaw F."/>
            <person name="Minotto A."/>
        </authorList>
    </citation>
    <scope>NUCLEOTIDE SEQUENCE [LARGE SCALE GENOMIC DNA]</scope>
</reference>
<dbReference type="Pfam" id="PF20168">
    <property type="entry name" value="PDS5"/>
    <property type="match status" value="1"/>
</dbReference>
<dbReference type="SUPFAM" id="SSF48371">
    <property type="entry name" value="ARM repeat"/>
    <property type="match status" value="2"/>
</dbReference>
<gene>
    <name evidence="7" type="ORF">GFSPODELE1_LOCUS6975</name>
</gene>
<evidence type="ECO:0000256" key="6">
    <source>
        <dbReference type="SAM" id="MobiDB-lite"/>
    </source>
</evidence>
<dbReference type="InterPro" id="IPR011989">
    <property type="entry name" value="ARM-like"/>
</dbReference>